<name>A0AAN7P3A9_9COLE</name>
<sequence length="401" mass="46591">MMADDLDELMVLVKICVKECMMYCSEWLVASGEWMTNNPSAVVSRWRAQLQVQCPRTDLMTYLSRNKLFSFIRRLSTVQNELTRETLQRSTQLTTNRLEDVGLSKDERKSVLEDCTEDISHVATYLKPTFNFAAYVNKSETLQQLVMLNVNLSLLEKNKEAVPYVLGLNFEKDVKNHVVWLSELGIDNIGWFLTKNPFIFRESLENLLVRINYMKSKNFSDSMITAIISRNPTWLMFSTQQIDERLGFFQIEFCLTGRQVRALAVQQPKLITYSKHRVKINIFAFKEEMGLNSDEVKSVLLKKPNLFMKNQIGLLKTFEYVHKDMGIPIERIVDMPEVLFCRLFRLKQRHLFLKSLGRAMYDAKKPNYVSLRTLVSGSDVNFCDNVAKSSIQTFNAFLKTL</sequence>
<keyword evidence="3" id="KW-0809">Transit peptide</keyword>
<evidence type="ECO:0000256" key="7">
    <source>
        <dbReference type="ARBA" id="ARBA00071275"/>
    </source>
</evidence>
<evidence type="ECO:0000256" key="1">
    <source>
        <dbReference type="ARBA" id="ARBA00004173"/>
    </source>
</evidence>
<reference evidence="9" key="1">
    <citation type="submission" date="2023-01" db="EMBL/GenBank/DDBJ databases">
        <title>Key to firefly adult light organ development and bioluminescence: homeobox transcription factors regulate luciferase expression and transportation to peroxisome.</title>
        <authorList>
            <person name="Fu X."/>
        </authorList>
    </citation>
    <scope>NUCLEOTIDE SEQUENCE [LARGE SCALE GENOMIC DNA]</scope>
</reference>
<evidence type="ECO:0000256" key="5">
    <source>
        <dbReference type="ARBA" id="ARBA00023128"/>
    </source>
</evidence>
<gene>
    <name evidence="8" type="ORF">RN001_007741</name>
</gene>
<dbReference type="Proteomes" id="UP001353858">
    <property type="component" value="Unassembled WGS sequence"/>
</dbReference>
<comment type="subcellular location">
    <subcellularLocation>
        <location evidence="1">Mitochondrion</location>
    </subcellularLocation>
</comment>
<comment type="similarity">
    <text evidence="2">Belongs to the mTERF family.</text>
</comment>
<dbReference type="InterPro" id="IPR038538">
    <property type="entry name" value="MTERF_sf"/>
</dbReference>
<keyword evidence="9" id="KW-1185">Reference proteome</keyword>
<dbReference type="AlphaFoldDB" id="A0AAN7P3A9"/>
<dbReference type="GO" id="GO:0006355">
    <property type="term" value="P:regulation of DNA-templated transcription"/>
    <property type="evidence" value="ECO:0007669"/>
    <property type="project" value="UniProtKB-ARBA"/>
</dbReference>
<keyword evidence="5" id="KW-0496">Mitochondrion</keyword>
<keyword evidence="6" id="KW-0804">Transcription</keyword>
<evidence type="ECO:0000313" key="8">
    <source>
        <dbReference type="EMBL" id="KAK4879595.1"/>
    </source>
</evidence>
<dbReference type="PANTHER" id="PTHR13068:SF112">
    <property type="entry name" value="TRANSCRIPTION TERMINATION FACTOR 3, MITOCHONDRIAL"/>
    <property type="match status" value="1"/>
</dbReference>
<evidence type="ECO:0000256" key="6">
    <source>
        <dbReference type="ARBA" id="ARBA00023163"/>
    </source>
</evidence>
<dbReference type="GO" id="GO:0005739">
    <property type="term" value="C:mitochondrion"/>
    <property type="evidence" value="ECO:0007669"/>
    <property type="project" value="UniProtKB-SubCell"/>
</dbReference>
<dbReference type="GO" id="GO:0061668">
    <property type="term" value="P:mitochondrial ribosome assembly"/>
    <property type="evidence" value="ECO:0007669"/>
    <property type="project" value="TreeGrafter"/>
</dbReference>
<evidence type="ECO:0000256" key="2">
    <source>
        <dbReference type="ARBA" id="ARBA00007692"/>
    </source>
</evidence>
<dbReference type="Pfam" id="PF02536">
    <property type="entry name" value="mTERF"/>
    <property type="match status" value="1"/>
</dbReference>
<dbReference type="FunFam" id="1.25.70.10:FF:000002">
    <property type="entry name" value="transcription termination factor 3, mitochondrial"/>
    <property type="match status" value="1"/>
</dbReference>
<dbReference type="PANTHER" id="PTHR13068">
    <property type="entry name" value="CGI-12 PROTEIN-RELATED"/>
    <property type="match status" value="1"/>
</dbReference>
<dbReference type="SMART" id="SM00733">
    <property type="entry name" value="Mterf"/>
    <property type="match status" value="6"/>
</dbReference>
<evidence type="ECO:0000256" key="3">
    <source>
        <dbReference type="ARBA" id="ARBA00022946"/>
    </source>
</evidence>
<evidence type="ECO:0000256" key="4">
    <source>
        <dbReference type="ARBA" id="ARBA00023015"/>
    </source>
</evidence>
<comment type="caution">
    <text evidence="8">The sequence shown here is derived from an EMBL/GenBank/DDBJ whole genome shotgun (WGS) entry which is preliminary data.</text>
</comment>
<proteinExistence type="inferred from homology"/>
<organism evidence="8 9">
    <name type="scientific">Aquatica leii</name>
    <dbReference type="NCBI Taxonomy" id="1421715"/>
    <lineage>
        <taxon>Eukaryota</taxon>
        <taxon>Metazoa</taxon>
        <taxon>Ecdysozoa</taxon>
        <taxon>Arthropoda</taxon>
        <taxon>Hexapoda</taxon>
        <taxon>Insecta</taxon>
        <taxon>Pterygota</taxon>
        <taxon>Neoptera</taxon>
        <taxon>Endopterygota</taxon>
        <taxon>Coleoptera</taxon>
        <taxon>Polyphaga</taxon>
        <taxon>Elateriformia</taxon>
        <taxon>Elateroidea</taxon>
        <taxon>Lampyridae</taxon>
        <taxon>Luciolinae</taxon>
        <taxon>Aquatica</taxon>
    </lineage>
</organism>
<dbReference type="EMBL" id="JARPUR010000003">
    <property type="protein sequence ID" value="KAK4879595.1"/>
    <property type="molecule type" value="Genomic_DNA"/>
</dbReference>
<dbReference type="Gene3D" id="1.25.70.10">
    <property type="entry name" value="Transcription termination factor 3, mitochondrial"/>
    <property type="match status" value="1"/>
</dbReference>
<accession>A0AAN7P3A9</accession>
<dbReference type="GO" id="GO:0006390">
    <property type="term" value="P:mitochondrial transcription"/>
    <property type="evidence" value="ECO:0007669"/>
    <property type="project" value="TreeGrafter"/>
</dbReference>
<dbReference type="InterPro" id="IPR003690">
    <property type="entry name" value="MTERF"/>
</dbReference>
<protein>
    <recommendedName>
        <fullName evidence="7">Transcription termination factor 3, mitochondrial</fullName>
    </recommendedName>
</protein>
<keyword evidence="4" id="KW-0805">Transcription regulation</keyword>
<dbReference type="GO" id="GO:0003676">
    <property type="term" value="F:nucleic acid binding"/>
    <property type="evidence" value="ECO:0007669"/>
    <property type="project" value="InterPro"/>
</dbReference>
<evidence type="ECO:0000313" key="9">
    <source>
        <dbReference type="Proteomes" id="UP001353858"/>
    </source>
</evidence>